<comment type="caution">
    <text evidence="1">The sequence shown here is derived from an EMBL/GenBank/DDBJ whole genome shotgun (WGS) entry which is preliminary data.</text>
</comment>
<evidence type="ECO:0000313" key="2">
    <source>
        <dbReference type="Proteomes" id="UP001180650"/>
    </source>
</evidence>
<sequence length="137" mass="15744">MPEKRKKSWVGGSRSVQWGLEEQRSGIICVGRQSTHSGAKKWEEKQPEAAESLRKIAESYAQQNPTFNNPIADTRMTASEARKQLKLLGYKESQIPCLSTRAVVLNRMGYRLRKVVKAQPKKNARNRCYLLKLKEKR</sequence>
<dbReference type="Pfam" id="PF07592">
    <property type="entry name" value="DDE_Tnp_ISAZ013"/>
    <property type="match status" value="1"/>
</dbReference>
<protein>
    <submittedName>
        <fullName evidence="1">Transposase</fullName>
    </submittedName>
</protein>
<organism evidence="1 2">
    <name type="scientific">Microcystis wesenbergii NRERC-220</name>
    <dbReference type="NCBI Taxonomy" id="3068991"/>
    <lineage>
        <taxon>Bacteria</taxon>
        <taxon>Bacillati</taxon>
        <taxon>Cyanobacteriota</taxon>
        <taxon>Cyanophyceae</taxon>
        <taxon>Oscillatoriophycideae</taxon>
        <taxon>Chroococcales</taxon>
        <taxon>Microcystaceae</taxon>
        <taxon>Microcystis</taxon>
    </lineage>
</organism>
<keyword evidence="2" id="KW-1185">Reference proteome</keyword>
<reference evidence="1" key="1">
    <citation type="submission" date="2023-08" db="EMBL/GenBank/DDBJ databases">
        <authorList>
            <person name="Park H.-K."/>
            <person name="Kim I.-S."/>
        </authorList>
    </citation>
    <scope>NUCLEOTIDE SEQUENCE</scope>
    <source>
        <strain evidence="1">NRERC-220</strain>
    </source>
</reference>
<evidence type="ECO:0000313" key="1">
    <source>
        <dbReference type="EMBL" id="MDT3675654.1"/>
    </source>
</evidence>
<accession>A0ABU3HMA4</accession>
<gene>
    <name evidence="1" type="ORF">RAM70_14470</name>
</gene>
<name>A0ABU3HMA4_9CHRO</name>
<dbReference type="InterPro" id="IPR011518">
    <property type="entry name" value="Transposase_36"/>
</dbReference>
<proteinExistence type="predicted"/>
<dbReference type="EMBL" id="JAVSJA010000001">
    <property type="protein sequence ID" value="MDT3675654.1"/>
    <property type="molecule type" value="Genomic_DNA"/>
</dbReference>
<dbReference type="Proteomes" id="UP001180650">
    <property type="component" value="Unassembled WGS sequence"/>
</dbReference>